<dbReference type="EMBL" id="JADFUA010000001">
    <property type="protein sequence ID" value="MBE9607753.1"/>
    <property type="molecule type" value="Genomic_DNA"/>
</dbReference>
<dbReference type="Proteomes" id="UP000604481">
    <property type="component" value="Unassembled WGS sequence"/>
</dbReference>
<comment type="caution">
    <text evidence="2">The sequence shown here is derived from an EMBL/GenBank/DDBJ whole genome shotgun (WGS) entry which is preliminary data.</text>
</comment>
<evidence type="ECO:0000313" key="3">
    <source>
        <dbReference type="Proteomes" id="UP000604481"/>
    </source>
</evidence>
<accession>A0A8J7K7A7</accession>
<protein>
    <submittedName>
        <fullName evidence="2">Uncharacterized protein</fullName>
    </submittedName>
</protein>
<evidence type="ECO:0000313" key="2">
    <source>
        <dbReference type="EMBL" id="MBE9607753.1"/>
    </source>
</evidence>
<gene>
    <name evidence="2" type="ORF">INR99_00165</name>
</gene>
<dbReference type="RefSeq" id="WP_194114269.1">
    <property type="nucleotide sequence ID" value="NZ_JADFUA010000001.1"/>
</dbReference>
<organism evidence="2 3">
    <name type="scientific">Chitinilyticum piscinae</name>
    <dbReference type="NCBI Taxonomy" id="2866724"/>
    <lineage>
        <taxon>Bacteria</taxon>
        <taxon>Pseudomonadati</taxon>
        <taxon>Pseudomonadota</taxon>
        <taxon>Betaproteobacteria</taxon>
        <taxon>Neisseriales</taxon>
        <taxon>Chitinibacteraceae</taxon>
        <taxon>Chitinilyticum</taxon>
    </lineage>
</organism>
<evidence type="ECO:0000256" key="1">
    <source>
        <dbReference type="SAM" id="Phobius"/>
    </source>
</evidence>
<sequence>MSRAMHVAVLGNAGFSLWLARRMGAAALSGELPCDEHGAAALAQLLANEPRRPWFILVDQVEEEFVLERLPSLGAADRKALLARKLEQHFRQTPYRCLRRISRRHRADGEAYLLSGLTQPAPLDFLVDVMLQRRAALAGISSVTQVLGGWYRRWGNPAASPHTLLLCELLPGLWRQAYFNAEGLRFARQAGLQEHERGSALASEILRTRQYLATLRQLARDEILEVLLCDPGLSECELASLRNQLAGDDAAIRLRLIGLAELGQPAASWLEAALGELARGRVADQYALPEQRRYQRLRQGIRALHWMSAGLVLASLLVAAAMLWGVDSQQPGHARLQQRLNAALAQQRQFSILLDSRPGFDPAWMDASVRIEETLFRRWPDPELAARQLSQILLDFPGLTIDRYEWQLGQRPQLAATLQQSAASQVAEEAEVSVLPGTEFVLLGGHLQAEAGEYRQAMQEFERLMQRIAAMPGVSVEPVQLPIGTRGSEQAQSVAAVNGRHDFLLLLARPAAKEMP</sequence>
<keyword evidence="1" id="KW-1133">Transmembrane helix</keyword>
<reference evidence="2 3" key="1">
    <citation type="submission" date="2020-10" db="EMBL/GenBank/DDBJ databases">
        <title>The genome sequence of Chitinilyticum litopenaei 4Y14.</title>
        <authorList>
            <person name="Liu Y."/>
        </authorList>
    </citation>
    <scope>NUCLEOTIDE SEQUENCE [LARGE SCALE GENOMIC DNA]</scope>
    <source>
        <strain evidence="2 3">4Y14</strain>
    </source>
</reference>
<dbReference type="AlphaFoldDB" id="A0A8J7K7A7"/>
<keyword evidence="3" id="KW-1185">Reference proteome</keyword>
<keyword evidence="1" id="KW-0812">Transmembrane</keyword>
<name>A0A8J7K7A7_9NEIS</name>
<keyword evidence="1" id="KW-0472">Membrane</keyword>
<feature type="transmembrane region" description="Helical" evidence="1">
    <location>
        <begin position="303"/>
        <end position="326"/>
    </location>
</feature>
<proteinExistence type="predicted"/>